<reference evidence="1" key="1">
    <citation type="journal article" date="2020" name="Nature">
        <title>Giant virus diversity and host interactions through global metagenomics.</title>
        <authorList>
            <person name="Schulz F."/>
            <person name="Roux S."/>
            <person name="Paez-Espino D."/>
            <person name="Jungbluth S."/>
            <person name="Walsh D.A."/>
            <person name="Denef V.J."/>
            <person name="McMahon K.D."/>
            <person name="Konstantinidis K.T."/>
            <person name="Eloe-Fadrosh E.A."/>
            <person name="Kyrpides N.C."/>
            <person name="Woyke T."/>
        </authorList>
    </citation>
    <scope>NUCLEOTIDE SEQUENCE</scope>
    <source>
        <strain evidence="1">GVMAG-S-ERX555967-130</strain>
    </source>
</reference>
<organism evidence="1">
    <name type="scientific">viral metagenome</name>
    <dbReference type="NCBI Taxonomy" id="1070528"/>
    <lineage>
        <taxon>unclassified sequences</taxon>
        <taxon>metagenomes</taxon>
        <taxon>organismal metagenomes</taxon>
    </lineage>
</organism>
<accession>A0A6C0F777</accession>
<sequence>MLWIVLLFVFVYLLFQDSCQTCQEELEGFLPKIAEDNQSSKSDDPPKILKDYYKKPIINCPENYEQIQENMGEIQATTKYYGYTGDKHRYIDDRFIDWSKLKDPLPVYGDFFM</sequence>
<dbReference type="AlphaFoldDB" id="A0A6C0F777"/>
<name>A0A6C0F777_9ZZZZ</name>
<evidence type="ECO:0000313" key="1">
    <source>
        <dbReference type="EMBL" id="QHT36711.1"/>
    </source>
</evidence>
<protein>
    <submittedName>
        <fullName evidence="1">Uncharacterized protein</fullName>
    </submittedName>
</protein>
<dbReference type="EMBL" id="MN738786">
    <property type="protein sequence ID" value="QHT36711.1"/>
    <property type="molecule type" value="Genomic_DNA"/>
</dbReference>
<proteinExistence type="predicted"/>